<evidence type="ECO:0000313" key="2">
    <source>
        <dbReference type="EMBL" id="KAJ7734985.1"/>
    </source>
</evidence>
<accession>A0AAD7MR80</accession>
<evidence type="ECO:0000313" key="4">
    <source>
        <dbReference type="Proteomes" id="UP001215598"/>
    </source>
</evidence>
<reference evidence="1" key="1">
    <citation type="submission" date="2023-03" db="EMBL/GenBank/DDBJ databases">
        <title>Massive genome expansion in bonnet fungi (Mycena s.s.) driven by repeated elements and novel gene families across ecological guilds.</title>
        <authorList>
            <consortium name="Lawrence Berkeley National Laboratory"/>
            <person name="Harder C.B."/>
            <person name="Miyauchi S."/>
            <person name="Viragh M."/>
            <person name="Kuo A."/>
            <person name="Thoen E."/>
            <person name="Andreopoulos B."/>
            <person name="Lu D."/>
            <person name="Skrede I."/>
            <person name="Drula E."/>
            <person name="Henrissat B."/>
            <person name="Morin E."/>
            <person name="Kohler A."/>
            <person name="Barry K."/>
            <person name="LaButti K."/>
            <person name="Morin E."/>
            <person name="Salamov A."/>
            <person name="Lipzen A."/>
            <person name="Mereny Z."/>
            <person name="Hegedus B."/>
            <person name="Baldrian P."/>
            <person name="Stursova M."/>
            <person name="Weitz H."/>
            <person name="Taylor A."/>
            <person name="Grigoriev I.V."/>
            <person name="Nagy L.G."/>
            <person name="Martin F."/>
            <person name="Kauserud H."/>
        </authorList>
    </citation>
    <scope>NUCLEOTIDE SEQUENCE</scope>
    <source>
        <strain evidence="1">CBHHK182m</strain>
    </source>
</reference>
<protein>
    <submittedName>
        <fullName evidence="1">Uncharacterized protein</fullName>
    </submittedName>
</protein>
<name>A0AAD7MR80_9AGAR</name>
<dbReference type="Proteomes" id="UP001215598">
    <property type="component" value="Unassembled WGS sequence"/>
</dbReference>
<evidence type="ECO:0000313" key="3">
    <source>
        <dbReference type="EMBL" id="KAJ7752608.1"/>
    </source>
</evidence>
<dbReference type="EMBL" id="JARKIB010000173">
    <property type="protein sequence ID" value="KAJ7728372.1"/>
    <property type="molecule type" value="Genomic_DNA"/>
</dbReference>
<comment type="caution">
    <text evidence="1">The sequence shown here is derived from an EMBL/GenBank/DDBJ whole genome shotgun (WGS) entry which is preliminary data.</text>
</comment>
<proteinExistence type="predicted"/>
<sequence>MAFLTYLLPTVLLARIPRLLPLFRRLSLSLSNSTSITTVASTFPLAPESWPVNICDVIDVAEIIDEAGYSAR</sequence>
<keyword evidence="4" id="KW-1185">Reference proteome</keyword>
<dbReference type="EMBL" id="JARKIB010000058">
    <property type="protein sequence ID" value="KAJ7752608.1"/>
    <property type="molecule type" value="Genomic_DNA"/>
</dbReference>
<dbReference type="AlphaFoldDB" id="A0AAD7MR80"/>
<evidence type="ECO:0000313" key="1">
    <source>
        <dbReference type="EMBL" id="KAJ7728372.1"/>
    </source>
</evidence>
<organism evidence="1 4">
    <name type="scientific">Mycena metata</name>
    <dbReference type="NCBI Taxonomy" id="1033252"/>
    <lineage>
        <taxon>Eukaryota</taxon>
        <taxon>Fungi</taxon>
        <taxon>Dikarya</taxon>
        <taxon>Basidiomycota</taxon>
        <taxon>Agaricomycotina</taxon>
        <taxon>Agaricomycetes</taxon>
        <taxon>Agaricomycetidae</taxon>
        <taxon>Agaricales</taxon>
        <taxon>Marasmiineae</taxon>
        <taxon>Mycenaceae</taxon>
        <taxon>Mycena</taxon>
    </lineage>
</organism>
<gene>
    <name evidence="3" type="ORF">B0H16DRAFT_1545918</name>
    <name evidence="2" type="ORF">B0H16DRAFT_1577004</name>
    <name evidence="1" type="ORF">B0H16DRAFT_1589154</name>
</gene>
<dbReference type="EMBL" id="JARKIB010000129">
    <property type="protein sequence ID" value="KAJ7734985.1"/>
    <property type="molecule type" value="Genomic_DNA"/>
</dbReference>